<evidence type="ECO:0000256" key="10">
    <source>
        <dbReference type="ARBA" id="ARBA00023228"/>
    </source>
</evidence>
<feature type="domain" description="Cathepsin propeptide inhibitor" evidence="13">
    <location>
        <begin position="27"/>
        <end position="86"/>
    </location>
</feature>
<protein>
    <submittedName>
        <fullName evidence="14">Cysteine protease</fullName>
    </submittedName>
</protein>
<dbReference type="InterPro" id="IPR025660">
    <property type="entry name" value="Pept_his_AS"/>
</dbReference>
<dbReference type="eggNOG" id="KOG1542">
    <property type="taxonomic scope" value="Eukaryota"/>
</dbReference>
<comment type="caution">
    <text evidence="14">The sequence shown here is derived from an EMBL/GenBank/DDBJ whole genome shotgun (WGS) entry which is preliminary data.</text>
</comment>
<feature type="chain" id="PRO_5018634605" evidence="11">
    <location>
        <begin position="18"/>
        <end position="352"/>
    </location>
</feature>
<dbReference type="STRING" id="44689.Q54F16"/>
<evidence type="ECO:0000256" key="5">
    <source>
        <dbReference type="ARBA" id="ARBA00022801"/>
    </source>
</evidence>
<keyword evidence="9" id="KW-0325">Glycoprotein</keyword>
<dbReference type="dictyBase" id="DDB_G0291191"/>
<evidence type="ECO:0000313" key="15">
    <source>
        <dbReference type="Proteomes" id="UP000002195"/>
    </source>
</evidence>
<dbReference type="InParanoid" id="Q54F16"/>
<dbReference type="PaxDb" id="44689-DDB0252831"/>
<keyword evidence="5" id="KW-0378">Hydrolase</keyword>
<dbReference type="GO" id="GO:0005764">
    <property type="term" value="C:lysosome"/>
    <property type="evidence" value="ECO:0000318"/>
    <property type="project" value="GO_Central"/>
</dbReference>
<evidence type="ECO:0000259" key="12">
    <source>
        <dbReference type="SMART" id="SM00645"/>
    </source>
</evidence>
<dbReference type="FunCoup" id="Q54F16">
    <property type="interactions" value="18"/>
</dbReference>
<dbReference type="GO" id="GO:0030139">
    <property type="term" value="C:endocytic vesicle"/>
    <property type="evidence" value="ECO:0000314"/>
    <property type="project" value="dictyBase"/>
</dbReference>
<dbReference type="SMART" id="SM00645">
    <property type="entry name" value="Pept_C1"/>
    <property type="match status" value="1"/>
</dbReference>
<keyword evidence="4 11" id="KW-0732">Signal</keyword>
<accession>Q54F16</accession>
<evidence type="ECO:0000256" key="6">
    <source>
        <dbReference type="ARBA" id="ARBA00022807"/>
    </source>
</evidence>
<proteinExistence type="inferred from homology"/>
<dbReference type="SUPFAM" id="SSF54001">
    <property type="entry name" value="Cysteine proteinases"/>
    <property type="match status" value="1"/>
</dbReference>
<dbReference type="InterPro" id="IPR000668">
    <property type="entry name" value="Peptidase_C1A_C"/>
</dbReference>
<dbReference type="AlphaFoldDB" id="Q54F16"/>
<evidence type="ECO:0000256" key="8">
    <source>
        <dbReference type="ARBA" id="ARBA00023157"/>
    </source>
</evidence>
<dbReference type="Reactome" id="R-DDI-2132295">
    <property type="pathway name" value="MHC class II antigen presentation"/>
</dbReference>
<dbReference type="PROSITE" id="PS00639">
    <property type="entry name" value="THIOL_PROTEASE_HIS"/>
    <property type="match status" value="1"/>
</dbReference>
<gene>
    <name evidence="14" type="ORF">DDB_G0291191</name>
</gene>
<dbReference type="GeneID" id="8628022"/>
<dbReference type="InterPro" id="IPR013128">
    <property type="entry name" value="Peptidase_C1A"/>
</dbReference>
<keyword evidence="10" id="KW-0458">Lysosome</keyword>
<comment type="similarity">
    <text evidence="2">Belongs to the peptidase C1 family.</text>
</comment>
<dbReference type="PRINTS" id="PR00705">
    <property type="entry name" value="PAPAIN"/>
</dbReference>
<dbReference type="InterPro" id="IPR013201">
    <property type="entry name" value="Prot_inhib_I29"/>
</dbReference>
<dbReference type="SMART" id="SM00848">
    <property type="entry name" value="Inhibitor_I29"/>
    <property type="match status" value="1"/>
</dbReference>
<sequence length="352" mass="38597">MRFILFFVLMLTALAAGRRLSVEESQFIAFQNKYNKIYSAEEYLVKFETFKSNLLNIDALNKQATTIGSDTKFGVNKFADLSKEEFKKYYLSSKEARLTDDLPMLPNLSDDIISATPAAFDWRNTGGSTKFPQGTPVTAVKNQGQCGSCWSFSTTGNVEGQHYLSTGTLVGLSEQNLVDCDHTCMTYENENVCNAGCDGGLQPNAYNYIIKNGGIQTEATYPYTAVDGECKFNSAQVGAKISSFTMVPQNETQIASYLFNNGPLAIAADAEEWQFYMGGVFDFPCGQTLDHGILIVGYGAQDTIVGKNTPYWIIKNSWGADWGEAGYLKVERNTDKCGVANFVSSSIVGSSN</sequence>
<dbReference type="Proteomes" id="UP000002195">
    <property type="component" value="Unassembled WGS sequence"/>
</dbReference>
<dbReference type="FunFam" id="3.90.70.10:FF:000130">
    <property type="entry name" value="Cysteine proteinase 1"/>
    <property type="match status" value="1"/>
</dbReference>
<dbReference type="Gene3D" id="3.90.70.10">
    <property type="entry name" value="Cysteine proteinases"/>
    <property type="match status" value="1"/>
</dbReference>
<dbReference type="GO" id="GO:0004197">
    <property type="term" value="F:cysteine-type endopeptidase activity"/>
    <property type="evidence" value="ECO:0000318"/>
    <property type="project" value="GO_Central"/>
</dbReference>
<keyword evidence="6" id="KW-0788">Thiol protease</keyword>
<dbReference type="CDD" id="cd02248">
    <property type="entry name" value="Peptidase_C1A"/>
    <property type="match status" value="1"/>
</dbReference>
<name>Q54F16_DICDI</name>
<dbReference type="InterPro" id="IPR039417">
    <property type="entry name" value="Peptidase_C1A_papain-like"/>
</dbReference>
<dbReference type="HOGENOM" id="CLU_012184_1_3_1"/>
<dbReference type="GO" id="GO:0051603">
    <property type="term" value="P:proteolysis involved in protein catabolic process"/>
    <property type="evidence" value="ECO:0000318"/>
    <property type="project" value="GO_Central"/>
</dbReference>
<dbReference type="VEuPathDB" id="AmoebaDB:DDB_G0291191"/>
<dbReference type="EMBL" id="AAFI02000175">
    <property type="protein sequence ID" value="EAL61879.1"/>
    <property type="molecule type" value="Genomic_DNA"/>
</dbReference>
<evidence type="ECO:0000256" key="3">
    <source>
        <dbReference type="ARBA" id="ARBA00022670"/>
    </source>
</evidence>
<evidence type="ECO:0000313" key="14">
    <source>
        <dbReference type="EMBL" id="EAL61879.1"/>
    </source>
</evidence>
<dbReference type="PROSITE" id="PS00640">
    <property type="entry name" value="THIOL_PROTEASE_ASN"/>
    <property type="match status" value="1"/>
</dbReference>
<dbReference type="MEROPS" id="C01.022"/>
<keyword evidence="7" id="KW-0865">Zymogen</keyword>
<dbReference type="Reactome" id="R-DDI-114608">
    <property type="pathway name" value="Platelet degranulation"/>
</dbReference>
<comment type="subcellular location">
    <subcellularLocation>
        <location evidence="1">Lysosome</location>
    </subcellularLocation>
</comment>
<dbReference type="RefSeq" id="XP_635374.1">
    <property type="nucleotide sequence ID" value="XM_630282.1"/>
</dbReference>
<keyword evidence="8" id="KW-1015">Disulfide bond</keyword>
<evidence type="ECO:0000256" key="11">
    <source>
        <dbReference type="SAM" id="SignalP"/>
    </source>
</evidence>
<dbReference type="OMA" id="NKQCKYS"/>
<keyword evidence="15" id="KW-1185">Reference proteome</keyword>
<dbReference type="InterPro" id="IPR038765">
    <property type="entry name" value="Papain-like_cys_pep_sf"/>
</dbReference>
<dbReference type="PANTHER" id="PTHR12411">
    <property type="entry name" value="CYSTEINE PROTEASE FAMILY C1-RELATED"/>
    <property type="match status" value="1"/>
</dbReference>
<dbReference type="SMR" id="Q54F16"/>
<dbReference type="Pfam" id="PF00112">
    <property type="entry name" value="Peptidase_C1"/>
    <property type="match status" value="1"/>
</dbReference>
<evidence type="ECO:0000256" key="9">
    <source>
        <dbReference type="ARBA" id="ARBA00023180"/>
    </source>
</evidence>
<feature type="signal peptide" evidence="11">
    <location>
        <begin position="1"/>
        <end position="17"/>
    </location>
</feature>
<keyword evidence="3 14" id="KW-0645">Protease</keyword>
<dbReference type="Pfam" id="PF08246">
    <property type="entry name" value="Inhibitor_I29"/>
    <property type="match status" value="1"/>
</dbReference>
<evidence type="ECO:0000259" key="13">
    <source>
        <dbReference type="SMART" id="SM00848"/>
    </source>
</evidence>
<dbReference type="GO" id="GO:0005615">
    <property type="term" value="C:extracellular space"/>
    <property type="evidence" value="ECO:0000318"/>
    <property type="project" value="GO_Central"/>
</dbReference>
<evidence type="ECO:0000256" key="4">
    <source>
        <dbReference type="ARBA" id="ARBA00022729"/>
    </source>
</evidence>
<evidence type="ECO:0000256" key="1">
    <source>
        <dbReference type="ARBA" id="ARBA00004371"/>
    </source>
</evidence>
<evidence type="ECO:0000256" key="7">
    <source>
        <dbReference type="ARBA" id="ARBA00023145"/>
    </source>
</evidence>
<dbReference type="PROSITE" id="PS00139">
    <property type="entry name" value="THIOL_PROTEASE_CYS"/>
    <property type="match status" value="1"/>
</dbReference>
<organism evidence="14 15">
    <name type="scientific">Dictyostelium discoideum</name>
    <name type="common">Social amoeba</name>
    <dbReference type="NCBI Taxonomy" id="44689"/>
    <lineage>
        <taxon>Eukaryota</taxon>
        <taxon>Amoebozoa</taxon>
        <taxon>Evosea</taxon>
        <taxon>Eumycetozoa</taxon>
        <taxon>Dictyostelia</taxon>
        <taxon>Dictyosteliales</taxon>
        <taxon>Dictyosteliaceae</taxon>
        <taxon>Dictyostelium</taxon>
    </lineage>
</organism>
<dbReference type="PhylomeDB" id="Q54F16"/>
<dbReference type="InterPro" id="IPR025661">
    <property type="entry name" value="Pept_asp_AS"/>
</dbReference>
<reference evidence="14 15" key="1">
    <citation type="journal article" date="2005" name="Nature">
        <title>The genome of the social amoeba Dictyostelium discoideum.</title>
        <authorList>
            <consortium name="The Dictyostelium discoideum Sequencing Consortium"/>
            <person name="Eichinger L."/>
            <person name="Pachebat J.A."/>
            <person name="Glockner G."/>
            <person name="Rajandream M.A."/>
            <person name="Sucgang R."/>
            <person name="Berriman M."/>
            <person name="Song J."/>
            <person name="Olsen R."/>
            <person name="Szafranski K."/>
            <person name="Xu Q."/>
            <person name="Tunggal B."/>
            <person name="Kummerfeld S."/>
            <person name="Madera M."/>
            <person name="Konfortov B.A."/>
            <person name="Rivero F."/>
            <person name="Bankier A.T."/>
            <person name="Lehmann R."/>
            <person name="Hamlin N."/>
            <person name="Davies R."/>
            <person name="Gaudet P."/>
            <person name="Fey P."/>
            <person name="Pilcher K."/>
            <person name="Chen G."/>
            <person name="Saunders D."/>
            <person name="Sodergren E."/>
            <person name="Davis P."/>
            <person name="Kerhornou A."/>
            <person name="Nie X."/>
            <person name="Hall N."/>
            <person name="Anjard C."/>
            <person name="Hemphill L."/>
            <person name="Bason N."/>
            <person name="Farbrother P."/>
            <person name="Desany B."/>
            <person name="Just E."/>
            <person name="Morio T."/>
            <person name="Rost R."/>
            <person name="Churcher C."/>
            <person name="Cooper J."/>
            <person name="Haydock S."/>
            <person name="van Driessche N."/>
            <person name="Cronin A."/>
            <person name="Goodhead I."/>
            <person name="Muzny D."/>
            <person name="Mourier T."/>
            <person name="Pain A."/>
            <person name="Lu M."/>
            <person name="Harper D."/>
            <person name="Lindsay R."/>
            <person name="Hauser H."/>
            <person name="James K."/>
            <person name="Quiles M."/>
            <person name="Madan Babu M."/>
            <person name="Saito T."/>
            <person name="Buchrieser C."/>
            <person name="Wardroper A."/>
            <person name="Felder M."/>
            <person name="Thangavelu M."/>
            <person name="Johnson D."/>
            <person name="Knights A."/>
            <person name="Loulseged H."/>
            <person name="Mungall K."/>
            <person name="Oliver K."/>
            <person name="Price C."/>
            <person name="Quail M.A."/>
            <person name="Urushihara H."/>
            <person name="Hernandez J."/>
            <person name="Rabbinowitsch E."/>
            <person name="Steffen D."/>
            <person name="Sanders M."/>
            <person name="Ma J."/>
            <person name="Kohara Y."/>
            <person name="Sharp S."/>
            <person name="Simmonds M."/>
            <person name="Spiegler S."/>
            <person name="Tivey A."/>
            <person name="Sugano S."/>
            <person name="White B."/>
            <person name="Walker D."/>
            <person name="Woodward J."/>
            <person name="Winckler T."/>
            <person name="Tanaka Y."/>
            <person name="Shaulsky G."/>
            <person name="Schleicher M."/>
            <person name="Weinstock G."/>
            <person name="Rosenthal A."/>
            <person name="Cox E.C."/>
            <person name="Chisholm R.L."/>
            <person name="Gibbs R."/>
            <person name="Loomis W.F."/>
            <person name="Platzer M."/>
            <person name="Kay R.R."/>
            <person name="Williams J."/>
            <person name="Dear P.H."/>
            <person name="Noegel A.A."/>
            <person name="Barrell B."/>
            <person name="Kuspa A."/>
        </authorList>
    </citation>
    <scope>NUCLEOTIDE SEQUENCE [LARGE SCALE GENOMIC DNA]</scope>
    <source>
        <strain evidence="14 15">AX4</strain>
    </source>
</reference>
<feature type="domain" description="Peptidase C1A papain C-terminal" evidence="12">
    <location>
        <begin position="116"/>
        <end position="347"/>
    </location>
</feature>
<dbReference type="KEGG" id="ddi:DDB_G0291191"/>
<dbReference type="InterPro" id="IPR000169">
    <property type="entry name" value="Pept_cys_AS"/>
</dbReference>
<evidence type="ECO:0000256" key="2">
    <source>
        <dbReference type="ARBA" id="ARBA00008455"/>
    </source>
</evidence>